<accession>A0A1G7UB05</accession>
<proteinExistence type="predicted"/>
<gene>
    <name evidence="2" type="ORF">SAMN05421791_10928</name>
</gene>
<keyword evidence="3" id="KW-1185">Reference proteome</keyword>
<organism evidence="2 3">
    <name type="scientific">Facklamia miroungae</name>
    <dbReference type="NCBI Taxonomy" id="120956"/>
    <lineage>
        <taxon>Bacteria</taxon>
        <taxon>Bacillati</taxon>
        <taxon>Bacillota</taxon>
        <taxon>Bacilli</taxon>
        <taxon>Lactobacillales</taxon>
        <taxon>Aerococcaceae</taxon>
        <taxon>Facklamia</taxon>
    </lineage>
</organism>
<evidence type="ECO:0008006" key="4">
    <source>
        <dbReference type="Google" id="ProtNLM"/>
    </source>
</evidence>
<dbReference type="EMBL" id="FNCK01000009">
    <property type="protein sequence ID" value="SDG44756.1"/>
    <property type="molecule type" value="Genomic_DNA"/>
</dbReference>
<dbReference type="OrthoDB" id="2864818at2"/>
<dbReference type="PROSITE" id="PS51257">
    <property type="entry name" value="PROKAR_LIPOPROTEIN"/>
    <property type="match status" value="1"/>
</dbReference>
<name>A0A1G7UB05_9LACT</name>
<evidence type="ECO:0000313" key="3">
    <source>
        <dbReference type="Proteomes" id="UP000199708"/>
    </source>
</evidence>
<feature type="signal peptide" evidence="1">
    <location>
        <begin position="1"/>
        <end position="23"/>
    </location>
</feature>
<protein>
    <recommendedName>
        <fullName evidence="4">DUF4825 domain-containing protein</fullName>
    </recommendedName>
</protein>
<dbReference type="Proteomes" id="UP000199708">
    <property type="component" value="Unassembled WGS sequence"/>
</dbReference>
<evidence type="ECO:0000313" key="2">
    <source>
        <dbReference type="EMBL" id="SDG44756.1"/>
    </source>
</evidence>
<reference evidence="2 3" key="1">
    <citation type="submission" date="2016-10" db="EMBL/GenBank/DDBJ databases">
        <authorList>
            <person name="de Groot N.N."/>
        </authorList>
    </citation>
    <scope>NUCLEOTIDE SEQUENCE [LARGE SCALE GENOMIC DNA]</scope>
    <source>
        <strain evidence="2 3">ATCC BAA-466</strain>
    </source>
</reference>
<dbReference type="RefSeq" id="WP_090290275.1">
    <property type="nucleotide sequence ID" value="NZ_FNCK01000009.1"/>
</dbReference>
<keyword evidence="1" id="KW-0732">Signal</keyword>
<sequence>MKKFKSLSLLFVSLFLIACSSNSLPVLEGLYQSDRVDGYIVQIAIQPEDNSFIEYIDNREVDQGTYKKKSEDIYQFMSDKQDFEIILTTKDTFEVRIKKINNNKPLELKNVDKVPTYFNTKFDDVEEFKKLLI</sequence>
<feature type="chain" id="PRO_5011529047" description="DUF4825 domain-containing protein" evidence="1">
    <location>
        <begin position="24"/>
        <end position="133"/>
    </location>
</feature>
<evidence type="ECO:0000256" key="1">
    <source>
        <dbReference type="SAM" id="SignalP"/>
    </source>
</evidence>
<dbReference type="AlphaFoldDB" id="A0A1G7UB05"/>